<comment type="caution">
    <text evidence="1">The sequence shown here is derived from an EMBL/GenBank/DDBJ whole genome shotgun (WGS) entry which is preliminary data.</text>
</comment>
<reference evidence="1" key="1">
    <citation type="submission" date="2019-08" db="EMBL/GenBank/DDBJ databases">
        <authorList>
            <person name="Kucharzyk K."/>
            <person name="Murdoch R.W."/>
            <person name="Higgins S."/>
            <person name="Loffler F."/>
        </authorList>
    </citation>
    <scope>NUCLEOTIDE SEQUENCE</scope>
</reference>
<gene>
    <name evidence="1" type="ORF">SDC9_151607</name>
</gene>
<sequence>MLNKPLRQFYVYLAFVLNTKDLVANAAMKMGMNILFVERFLGNGIPGCVVLQNNLVDNTGVLQRFERSIKRNTVKKIGKRSFYFVFSQSRLASKQLIENELPTGCTF</sequence>
<proteinExistence type="predicted"/>
<dbReference type="EMBL" id="VSSQ01050286">
    <property type="protein sequence ID" value="MPN04370.1"/>
    <property type="molecule type" value="Genomic_DNA"/>
</dbReference>
<accession>A0A645ESI9</accession>
<protein>
    <submittedName>
        <fullName evidence="1">Uncharacterized protein</fullName>
    </submittedName>
</protein>
<dbReference type="AlphaFoldDB" id="A0A645ESI9"/>
<organism evidence="1">
    <name type="scientific">bioreactor metagenome</name>
    <dbReference type="NCBI Taxonomy" id="1076179"/>
    <lineage>
        <taxon>unclassified sequences</taxon>
        <taxon>metagenomes</taxon>
        <taxon>ecological metagenomes</taxon>
    </lineage>
</organism>
<evidence type="ECO:0000313" key="1">
    <source>
        <dbReference type="EMBL" id="MPN04370.1"/>
    </source>
</evidence>
<name>A0A645ESI9_9ZZZZ</name>